<dbReference type="STRING" id="572544.Ilyop_0774"/>
<dbReference type="PANTHER" id="PTHR46797:SF23">
    <property type="entry name" value="HTH-TYPE TRANSCRIPTIONAL REGULATOR SUTR"/>
    <property type="match status" value="1"/>
</dbReference>
<name>E3H779_ILYPC</name>
<dbReference type="InterPro" id="IPR050807">
    <property type="entry name" value="TransReg_Diox_bact_type"/>
</dbReference>
<dbReference type="InterPro" id="IPR010982">
    <property type="entry name" value="Lambda_DNA-bd_dom_sf"/>
</dbReference>
<dbReference type="PROSITE" id="PS50943">
    <property type="entry name" value="HTH_CROC1"/>
    <property type="match status" value="1"/>
</dbReference>
<evidence type="ECO:0000256" key="1">
    <source>
        <dbReference type="ARBA" id="ARBA00023015"/>
    </source>
</evidence>
<dbReference type="InterPro" id="IPR011051">
    <property type="entry name" value="RmlC_Cupin_sf"/>
</dbReference>
<evidence type="ECO:0000259" key="4">
    <source>
        <dbReference type="PROSITE" id="PS50943"/>
    </source>
</evidence>
<keyword evidence="6" id="KW-1185">Reference proteome</keyword>
<protein>
    <submittedName>
        <fullName evidence="5">Transcriptional regulator, XRE family</fullName>
    </submittedName>
</protein>
<dbReference type="Gene3D" id="1.10.260.40">
    <property type="entry name" value="lambda repressor-like DNA-binding domains"/>
    <property type="match status" value="1"/>
</dbReference>
<dbReference type="SUPFAM" id="SSF51182">
    <property type="entry name" value="RmlC-like cupins"/>
    <property type="match status" value="1"/>
</dbReference>
<sequence>MKELSEVIGKNLKEIRKKQNLSLDETSRLTGVSKPMLGQIERGQSNPTVSTLWKIATGLKVPFSEFMKKSTADYEIVSLKNIDPVLECGEDMKIYTMFPFNNEENFEILYIKLESGAVHKSQKHRDEVKEYVFVIDGVLHMKIGSENLTIKKGEALKFKANIDHEYSNLNKEECFFQNIIVYQNTHQNQV</sequence>
<evidence type="ECO:0000313" key="5">
    <source>
        <dbReference type="EMBL" id="ADO82560.1"/>
    </source>
</evidence>
<dbReference type="CDD" id="cd00093">
    <property type="entry name" value="HTH_XRE"/>
    <property type="match status" value="1"/>
</dbReference>
<evidence type="ECO:0000256" key="3">
    <source>
        <dbReference type="ARBA" id="ARBA00023163"/>
    </source>
</evidence>
<dbReference type="CDD" id="cd02209">
    <property type="entry name" value="cupin_XRE_C"/>
    <property type="match status" value="1"/>
</dbReference>
<dbReference type="GO" id="GO:0003677">
    <property type="term" value="F:DNA binding"/>
    <property type="evidence" value="ECO:0007669"/>
    <property type="project" value="UniProtKB-KW"/>
</dbReference>
<dbReference type="GO" id="GO:0003700">
    <property type="term" value="F:DNA-binding transcription factor activity"/>
    <property type="evidence" value="ECO:0007669"/>
    <property type="project" value="TreeGrafter"/>
</dbReference>
<dbReference type="AlphaFoldDB" id="E3H779"/>
<organism evidence="5 6">
    <name type="scientific">Ilyobacter polytropus (strain ATCC 51220 / DSM 2926 / LMG 16218 / CuHBu1)</name>
    <dbReference type="NCBI Taxonomy" id="572544"/>
    <lineage>
        <taxon>Bacteria</taxon>
        <taxon>Fusobacteriati</taxon>
        <taxon>Fusobacteriota</taxon>
        <taxon>Fusobacteriia</taxon>
        <taxon>Fusobacteriales</taxon>
        <taxon>Fusobacteriaceae</taxon>
        <taxon>Ilyobacter</taxon>
    </lineage>
</organism>
<keyword evidence="1" id="KW-0805">Transcription regulation</keyword>
<dbReference type="KEGG" id="ipo:Ilyop_0774"/>
<dbReference type="PANTHER" id="PTHR46797">
    <property type="entry name" value="HTH-TYPE TRANSCRIPTIONAL REGULATOR"/>
    <property type="match status" value="1"/>
</dbReference>
<keyword evidence="3" id="KW-0804">Transcription</keyword>
<dbReference type="SUPFAM" id="SSF47413">
    <property type="entry name" value="lambda repressor-like DNA-binding domains"/>
    <property type="match status" value="1"/>
</dbReference>
<accession>E3H779</accession>
<dbReference type="InterPro" id="IPR013096">
    <property type="entry name" value="Cupin_2"/>
</dbReference>
<dbReference type="HOGENOM" id="CLU_085376_5_0_0"/>
<dbReference type="Pfam" id="PF07883">
    <property type="entry name" value="Cupin_2"/>
    <property type="match status" value="1"/>
</dbReference>
<dbReference type="SMART" id="SM00530">
    <property type="entry name" value="HTH_XRE"/>
    <property type="match status" value="1"/>
</dbReference>
<proteinExistence type="predicted"/>
<dbReference type="eggNOG" id="COG1917">
    <property type="taxonomic scope" value="Bacteria"/>
</dbReference>
<dbReference type="InterPro" id="IPR014710">
    <property type="entry name" value="RmlC-like_jellyroll"/>
</dbReference>
<dbReference type="Gene3D" id="2.60.120.10">
    <property type="entry name" value="Jelly Rolls"/>
    <property type="match status" value="1"/>
</dbReference>
<dbReference type="InterPro" id="IPR001387">
    <property type="entry name" value="Cro/C1-type_HTH"/>
</dbReference>
<gene>
    <name evidence="5" type="ordered locus">Ilyop_0774</name>
</gene>
<dbReference type="eggNOG" id="COG1396">
    <property type="taxonomic scope" value="Bacteria"/>
</dbReference>
<dbReference type="Pfam" id="PF01381">
    <property type="entry name" value="HTH_3"/>
    <property type="match status" value="1"/>
</dbReference>
<dbReference type="OrthoDB" id="9781521at2"/>
<keyword evidence="2" id="KW-0238">DNA-binding</keyword>
<dbReference type="RefSeq" id="WP_013387230.1">
    <property type="nucleotide sequence ID" value="NC_014632.1"/>
</dbReference>
<evidence type="ECO:0000313" key="6">
    <source>
        <dbReference type="Proteomes" id="UP000006875"/>
    </source>
</evidence>
<dbReference type="GO" id="GO:0005829">
    <property type="term" value="C:cytosol"/>
    <property type="evidence" value="ECO:0007669"/>
    <property type="project" value="TreeGrafter"/>
</dbReference>
<reference evidence="5 6" key="1">
    <citation type="journal article" date="2010" name="Stand. Genomic Sci.">
        <title>Complete genome sequence of Ilyobacter polytropus type strain (CuHbu1).</title>
        <authorList>
            <person name="Sikorski J."/>
            <person name="Chertkov O."/>
            <person name="Lapidus A."/>
            <person name="Nolan M."/>
            <person name="Lucas S."/>
            <person name="Del Rio T.G."/>
            <person name="Tice H."/>
            <person name="Cheng J.F."/>
            <person name="Tapia R."/>
            <person name="Han C."/>
            <person name="Goodwin L."/>
            <person name="Pitluck S."/>
            <person name="Liolios K."/>
            <person name="Ivanova N."/>
            <person name="Mavromatis K."/>
            <person name="Mikhailova N."/>
            <person name="Pati A."/>
            <person name="Chen A."/>
            <person name="Palaniappan K."/>
            <person name="Land M."/>
            <person name="Hauser L."/>
            <person name="Chang Y.J."/>
            <person name="Jeffries C.D."/>
            <person name="Brambilla E."/>
            <person name="Yasawong M."/>
            <person name="Rohde M."/>
            <person name="Pukall R."/>
            <person name="Spring S."/>
            <person name="Goker M."/>
            <person name="Woyke T."/>
            <person name="Bristow J."/>
            <person name="Eisen J.A."/>
            <person name="Markowitz V."/>
            <person name="Hugenholtz P."/>
            <person name="Kyrpides N.C."/>
            <person name="Klenk H.P."/>
        </authorList>
    </citation>
    <scope>NUCLEOTIDE SEQUENCE [LARGE SCALE GENOMIC DNA]</scope>
    <source>
        <strain evidence="6">ATCC 51220 / DSM 2926 / LMG 16218 / CuHBu1</strain>
    </source>
</reference>
<feature type="domain" description="HTH cro/C1-type" evidence="4">
    <location>
        <begin position="12"/>
        <end position="66"/>
    </location>
</feature>
<evidence type="ECO:0000256" key="2">
    <source>
        <dbReference type="ARBA" id="ARBA00023125"/>
    </source>
</evidence>
<dbReference type="Proteomes" id="UP000006875">
    <property type="component" value="Chromosome"/>
</dbReference>
<dbReference type="EMBL" id="CP002281">
    <property type="protein sequence ID" value="ADO82560.1"/>
    <property type="molecule type" value="Genomic_DNA"/>
</dbReference>